<name>A0A9Q3C761_9BASI</name>
<reference evidence="2" key="1">
    <citation type="submission" date="2021-03" db="EMBL/GenBank/DDBJ databases">
        <title>Draft genome sequence of rust myrtle Austropuccinia psidii MF-1, a brazilian biotype.</title>
        <authorList>
            <person name="Quecine M.C."/>
            <person name="Pachon D.M.R."/>
            <person name="Bonatelli M.L."/>
            <person name="Correr F.H."/>
            <person name="Franceschini L.M."/>
            <person name="Leite T.F."/>
            <person name="Margarido G.R.A."/>
            <person name="Almeida C.A."/>
            <person name="Ferrarezi J.A."/>
            <person name="Labate C.A."/>
        </authorList>
    </citation>
    <scope>NUCLEOTIDE SEQUENCE</scope>
    <source>
        <strain evidence="2">MF-1</strain>
    </source>
</reference>
<dbReference type="Proteomes" id="UP000765509">
    <property type="component" value="Unassembled WGS sequence"/>
</dbReference>
<dbReference type="EMBL" id="AVOT02004911">
    <property type="protein sequence ID" value="MBW0477748.1"/>
    <property type="molecule type" value="Genomic_DNA"/>
</dbReference>
<sequence>MVHTRSGSNYSVQPDGSGKGRGKTRIRPGRPSSRKKHLEVARVCPSSPRSVTTTFYINSEPELYQGDFLRVEPLPSGINRNMSVPVQKLAQRSQGRGMVNLSKPLAGVHEHLLTNQELSKSEEDHRTIRRMDSLVLKRQSKKYK</sequence>
<evidence type="ECO:0000256" key="1">
    <source>
        <dbReference type="SAM" id="MobiDB-lite"/>
    </source>
</evidence>
<keyword evidence="3" id="KW-1185">Reference proteome</keyword>
<feature type="region of interest" description="Disordered" evidence="1">
    <location>
        <begin position="1"/>
        <end position="44"/>
    </location>
</feature>
<feature type="compositionally biased region" description="Basic residues" evidence="1">
    <location>
        <begin position="20"/>
        <end position="37"/>
    </location>
</feature>
<protein>
    <submittedName>
        <fullName evidence="2">Uncharacterized protein</fullName>
    </submittedName>
</protein>
<gene>
    <name evidence="2" type="ORF">O181_017463</name>
</gene>
<evidence type="ECO:0000313" key="3">
    <source>
        <dbReference type="Proteomes" id="UP000765509"/>
    </source>
</evidence>
<evidence type="ECO:0000313" key="2">
    <source>
        <dbReference type="EMBL" id="MBW0477748.1"/>
    </source>
</evidence>
<proteinExistence type="predicted"/>
<accession>A0A9Q3C761</accession>
<feature type="compositionally biased region" description="Polar residues" evidence="1">
    <location>
        <begin position="1"/>
        <end position="14"/>
    </location>
</feature>
<dbReference type="AlphaFoldDB" id="A0A9Q3C761"/>
<organism evidence="2 3">
    <name type="scientific">Austropuccinia psidii MF-1</name>
    <dbReference type="NCBI Taxonomy" id="1389203"/>
    <lineage>
        <taxon>Eukaryota</taxon>
        <taxon>Fungi</taxon>
        <taxon>Dikarya</taxon>
        <taxon>Basidiomycota</taxon>
        <taxon>Pucciniomycotina</taxon>
        <taxon>Pucciniomycetes</taxon>
        <taxon>Pucciniales</taxon>
        <taxon>Sphaerophragmiaceae</taxon>
        <taxon>Austropuccinia</taxon>
    </lineage>
</organism>
<comment type="caution">
    <text evidence="2">The sequence shown here is derived from an EMBL/GenBank/DDBJ whole genome shotgun (WGS) entry which is preliminary data.</text>
</comment>